<evidence type="ECO:0000256" key="3">
    <source>
        <dbReference type="ARBA" id="ARBA00007658"/>
    </source>
</evidence>
<dbReference type="Proteomes" id="UP001281761">
    <property type="component" value="Unassembled WGS sequence"/>
</dbReference>
<evidence type="ECO:0000256" key="4">
    <source>
        <dbReference type="ARBA" id="ARBA00022801"/>
    </source>
</evidence>
<dbReference type="PANTHER" id="PTHR11742">
    <property type="entry name" value="MANNOSYL-OLIGOSACCHARIDE ALPHA-1,2-MANNOSIDASE-RELATED"/>
    <property type="match status" value="1"/>
</dbReference>
<dbReference type="PANTHER" id="PTHR11742:SF6">
    <property type="entry name" value="MANNOSYL-OLIGOSACCHARIDE ALPHA-1,2-MANNOSIDASE IA-RELATED"/>
    <property type="match status" value="1"/>
</dbReference>
<reference evidence="7 8" key="1">
    <citation type="journal article" date="2022" name="bioRxiv">
        <title>Genomics of Preaxostyla Flagellates Illuminates Evolutionary Transitions and the Path Towards Mitochondrial Loss.</title>
        <authorList>
            <person name="Novak L.V.F."/>
            <person name="Treitli S.C."/>
            <person name="Pyrih J."/>
            <person name="Halakuc P."/>
            <person name="Pipaliya S.V."/>
            <person name="Vacek V."/>
            <person name="Brzon O."/>
            <person name="Soukal P."/>
            <person name="Eme L."/>
            <person name="Dacks J.B."/>
            <person name="Karnkowska A."/>
            <person name="Elias M."/>
            <person name="Hampl V."/>
        </authorList>
    </citation>
    <scope>NUCLEOTIDE SEQUENCE [LARGE SCALE GENOMIC DNA]</scope>
    <source>
        <strain evidence="7">NAU3</strain>
        <tissue evidence="7">Gut</tissue>
    </source>
</reference>
<proteinExistence type="inferred from homology"/>
<dbReference type="SUPFAM" id="SSF48225">
    <property type="entry name" value="Seven-hairpin glycosidases"/>
    <property type="match status" value="1"/>
</dbReference>
<evidence type="ECO:0000256" key="5">
    <source>
        <dbReference type="ARBA" id="ARBA00023157"/>
    </source>
</evidence>
<comment type="caution">
    <text evidence="7">The sequence shown here is derived from an EMBL/GenBank/DDBJ whole genome shotgun (WGS) entry which is preliminary data.</text>
</comment>
<dbReference type="EMBL" id="JARBJD010000096">
    <property type="protein sequence ID" value="KAK2953062.1"/>
    <property type="molecule type" value="Genomic_DNA"/>
</dbReference>
<dbReference type="GO" id="GO:0004571">
    <property type="term" value="F:mannosyl-oligosaccharide 1,2-alpha-mannosidase activity"/>
    <property type="evidence" value="ECO:0007669"/>
    <property type="project" value="UniProtKB-EC"/>
</dbReference>
<keyword evidence="8" id="KW-1185">Reference proteome</keyword>
<dbReference type="InterPro" id="IPR050749">
    <property type="entry name" value="Glycosyl_Hydrolase_47"/>
</dbReference>
<comment type="pathway">
    <text evidence="2">Protein modification; protein glycosylation.</text>
</comment>
<evidence type="ECO:0000313" key="7">
    <source>
        <dbReference type="EMBL" id="KAK2953062.1"/>
    </source>
</evidence>
<evidence type="ECO:0000256" key="2">
    <source>
        <dbReference type="ARBA" id="ARBA00004922"/>
    </source>
</evidence>
<keyword evidence="6 7" id="KW-0326">Glycosidase</keyword>
<protein>
    <recommendedName>
        <fullName evidence="6">alpha-1,2-Mannosidase</fullName>
        <ecNumber evidence="6">3.2.1.-</ecNumber>
    </recommendedName>
</protein>
<accession>A0ABQ9XKV3</accession>
<dbReference type="InterPro" id="IPR012341">
    <property type="entry name" value="6hp_glycosidase-like_sf"/>
</dbReference>
<dbReference type="InterPro" id="IPR036026">
    <property type="entry name" value="Seven-hairpin_glycosidases"/>
</dbReference>
<dbReference type="EC" id="3.2.1.-" evidence="6"/>
<evidence type="ECO:0000256" key="1">
    <source>
        <dbReference type="ARBA" id="ARBA00001913"/>
    </source>
</evidence>
<name>A0ABQ9XKV3_9EUKA</name>
<dbReference type="Gene3D" id="1.50.10.10">
    <property type="match status" value="1"/>
</dbReference>
<gene>
    <name evidence="7" type="ORF">BLNAU_12051</name>
</gene>
<keyword evidence="5" id="KW-1015">Disulfide bond</keyword>
<comment type="similarity">
    <text evidence="3 6">Belongs to the glycosyl hydrolase 47 family.</text>
</comment>
<organism evidence="7 8">
    <name type="scientific">Blattamonas nauphoetae</name>
    <dbReference type="NCBI Taxonomy" id="2049346"/>
    <lineage>
        <taxon>Eukaryota</taxon>
        <taxon>Metamonada</taxon>
        <taxon>Preaxostyla</taxon>
        <taxon>Oxymonadida</taxon>
        <taxon>Blattamonas</taxon>
    </lineage>
</organism>
<evidence type="ECO:0000256" key="6">
    <source>
        <dbReference type="RuleBase" id="RU361193"/>
    </source>
</evidence>
<keyword evidence="4 6" id="KW-0378">Hydrolase</keyword>
<sequence length="352" mass="40014">MVENEETDFFLKRPTFRVGFNSPQENLSRTSHETILKEQYTWGADELHSLSKKPNNWLGGLGTTIIDSLSTIHLFADDALFSSAREFIANDLEFDRPRCGSRFEITIRILGGLLSAFDLTGDEIFLRKAEEIGTEIIEGFQDEWIVSPEMEMCFGLNTEPSEEDSFWDDYTEEDEATEKKKCRYKSMSINNYENKKKDHRDPLIPNGSITLANACPFMQLAALGDRVWMMANIDAMVDHIVDGARNSTTTTTNPRGWLRLIRNWSGRTSVVQQKQYHPFYSPFSSPFRPKTGYSHPIHQSPVRPRKLDGMRCCHNRGIGSGAPVRLKGLPRTILPPSVLPAFEQLGLPHSTH</sequence>
<comment type="cofactor">
    <cofactor evidence="1">
        <name>Ca(2+)</name>
        <dbReference type="ChEBI" id="CHEBI:29108"/>
    </cofactor>
</comment>
<dbReference type="InterPro" id="IPR001382">
    <property type="entry name" value="Glyco_hydro_47"/>
</dbReference>
<evidence type="ECO:0000313" key="8">
    <source>
        <dbReference type="Proteomes" id="UP001281761"/>
    </source>
</evidence>
<dbReference type="Pfam" id="PF01532">
    <property type="entry name" value="Glyco_hydro_47"/>
    <property type="match status" value="1"/>
</dbReference>
<dbReference type="PRINTS" id="PR00747">
    <property type="entry name" value="GLYHDRLASE47"/>
</dbReference>